<comment type="cofactor">
    <cofactor evidence="1 5">
        <name>Zn(2+)</name>
        <dbReference type="ChEBI" id="CHEBI:29105"/>
    </cofactor>
</comment>
<dbReference type="PATRIC" id="fig|56107.3.peg.2689"/>
<dbReference type="PANTHER" id="PTHR42813">
    <property type="entry name" value="ZINC-TYPE ALCOHOL DEHYDROGENASE-LIKE"/>
    <property type="match status" value="1"/>
</dbReference>
<evidence type="ECO:0000256" key="3">
    <source>
        <dbReference type="ARBA" id="ARBA00022833"/>
    </source>
</evidence>
<dbReference type="AlphaFoldDB" id="K9WXX8"/>
<dbReference type="EMBL" id="CP003642">
    <property type="protein sequence ID" value="AFZ24651.1"/>
    <property type="molecule type" value="Genomic_DNA"/>
</dbReference>
<dbReference type="SUPFAM" id="SSF50129">
    <property type="entry name" value="GroES-like"/>
    <property type="match status" value="1"/>
</dbReference>
<keyword evidence="2 5" id="KW-0479">Metal-binding</keyword>
<sequence>MKAVCWYGANEVRVENVPEPKILNPRDAIVKITSTAICGSDLHIYGGYIPTMQKGDIIGHEFMGEVVEVGQGVNNLKIGDRIVVPSTIGCGHCNYCQRDMWSLCDNSNPNAWIEEKVYGYVTSAIYGYSHAIGGYAGAQAEYVRVPFADVGVVKVPPDIPDEMLLFISDAIPTGYMGAELCNIQPGDIVAVWGCGAVGQFAMISAYMMGAEKVIAIDRFPERLEMARKYAKAEVINYEVVNVGEALKEMTGGRGPDACIDAVGLEAHGVGLEDFYDQTKQKLRLETDRPHVLREMMVACGKGGTLSIMGVYGGFVDKIPFGAAMNKGLTFRMGQMHGQKYMHLLLQLILDGKLDPSFVITHQLPLDKAPYGYHIFQQKEDNCIKVVLKP</sequence>
<dbReference type="GO" id="GO:0008270">
    <property type="term" value="F:zinc ion binding"/>
    <property type="evidence" value="ECO:0007669"/>
    <property type="project" value="InterPro"/>
</dbReference>
<proteinExistence type="inferred from homology"/>
<dbReference type="InterPro" id="IPR002328">
    <property type="entry name" value="ADH_Zn_CS"/>
</dbReference>
<evidence type="ECO:0000256" key="5">
    <source>
        <dbReference type="RuleBase" id="RU361277"/>
    </source>
</evidence>
<dbReference type="CDD" id="cd08283">
    <property type="entry name" value="FDH_like_1"/>
    <property type="match status" value="1"/>
</dbReference>
<keyword evidence="9" id="KW-1185">Reference proteome</keyword>
<dbReference type="HOGENOM" id="CLU_026673_11_3_3"/>
<dbReference type="OrthoDB" id="9769198at2"/>
<evidence type="ECO:0000259" key="7">
    <source>
        <dbReference type="Pfam" id="PF08240"/>
    </source>
</evidence>
<feature type="domain" description="Alcohol dehydrogenase-like C-terminal" evidence="6">
    <location>
        <begin position="196"/>
        <end position="265"/>
    </location>
</feature>
<dbReference type="Gene3D" id="3.40.50.720">
    <property type="entry name" value="NAD(P)-binding Rossmann-like Domain"/>
    <property type="match status" value="1"/>
</dbReference>
<dbReference type="KEGG" id="csg:Cylst_2433"/>
<dbReference type="PANTHER" id="PTHR42813:SF2">
    <property type="entry name" value="DEHYDROGENASE, ZINC-CONTAINING, PUTATIVE (AFU_ORTHOLOGUE AFUA_2G02810)-RELATED"/>
    <property type="match status" value="1"/>
</dbReference>
<name>K9WXX8_9NOST</name>
<reference evidence="8 9" key="1">
    <citation type="submission" date="2012-06" db="EMBL/GenBank/DDBJ databases">
        <title>Finished chromosome of genome of Cylindrospermum stagnale PCC 7417.</title>
        <authorList>
            <consortium name="US DOE Joint Genome Institute"/>
            <person name="Gugger M."/>
            <person name="Coursin T."/>
            <person name="Rippka R."/>
            <person name="Tandeau De Marsac N."/>
            <person name="Huntemann M."/>
            <person name="Wei C.-L."/>
            <person name="Han J."/>
            <person name="Detter J.C."/>
            <person name="Han C."/>
            <person name="Tapia R."/>
            <person name="Chen A."/>
            <person name="Kyrpides N."/>
            <person name="Mavromatis K."/>
            <person name="Markowitz V."/>
            <person name="Szeto E."/>
            <person name="Ivanova N."/>
            <person name="Pagani I."/>
            <person name="Pati A."/>
            <person name="Goodwin L."/>
            <person name="Nordberg H.P."/>
            <person name="Cantor M.N."/>
            <person name="Hua S.X."/>
            <person name="Woyke T."/>
            <person name="Kerfeld C.A."/>
        </authorList>
    </citation>
    <scope>NUCLEOTIDE SEQUENCE [LARGE SCALE GENOMIC DNA]</scope>
    <source>
        <strain evidence="8 9">PCC 7417</strain>
    </source>
</reference>
<evidence type="ECO:0000313" key="9">
    <source>
        <dbReference type="Proteomes" id="UP000010475"/>
    </source>
</evidence>
<dbReference type="Pfam" id="PF08240">
    <property type="entry name" value="ADH_N"/>
    <property type="match status" value="1"/>
</dbReference>
<dbReference type="Proteomes" id="UP000010475">
    <property type="component" value="Chromosome"/>
</dbReference>
<dbReference type="Pfam" id="PF00107">
    <property type="entry name" value="ADH_zinc_N"/>
    <property type="match status" value="1"/>
</dbReference>
<dbReference type="SUPFAM" id="SSF51735">
    <property type="entry name" value="NAD(P)-binding Rossmann-fold domains"/>
    <property type="match status" value="1"/>
</dbReference>
<evidence type="ECO:0000259" key="6">
    <source>
        <dbReference type="Pfam" id="PF00107"/>
    </source>
</evidence>
<dbReference type="RefSeq" id="WP_015207905.1">
    <property type="nucleotide sequence ID" value="NC_019757.1"/>
</dbReference>
<feature type="domain" description="Alcohol dehydrogenase-like N-terminal" evidence="7">
    <location>
        <begin position="25"/>
        <end position="156"/>
    </location>
</feature>
<dbReference type="InterPro" id="IPR011032">
    <property type="entry name" value="GroES-like_sf"/>
</dbReference>
<dbReference type="InterPro" id="IPR036291">
    <property type="entry name" value="NAD(P)-bd_dom_sf"/>
</dbReference>
<dbReference type="Gene3D" id="3.90.180.10">
    <property type="entry name" value="Medium-chain alcohol dehydrogenases, catalytic domain"/>
    <property type="match status" value="1"/>
</dbReference>
<keyword evidence="4" id="KW-0560">Oxidoreductase</keyword>
<dbReference type="STRING" id="56107.Cylst_2433"/>
<dbReference type="PROSITE" id="PS00059">
    <property type="entry name" value="ADH_ZINC"/>
    <property type="match status" value="1"/>
</dbReference>
<evidence type="ECO:0000256" key="1">
    <source>
        <dbReference type="ARBA" id="ARBA00001947"/>
    </source>
</evidence>
<gene>
    <name evidence="8" type="ORF">Cylst_2433</name>
</gene>
<evidence type="ECO:0000256" key="4">
    <source>
        <dbReference type="ARBA" id="ARBA00023002"/>
    </source>
</evidence>
<dbReference type="GO" id="GO:0016491">
    <property type="term" value="F:oxidoreductase activity"/>
    <property type="evidence" value="ECO:0007669"/>
    <property type="project" value="UniProtKB-KW"/>
</dbReference>
<dbReference type="eggNOG" id="COG1063">
    <property type="taxonomic scope" value="Bacteria"/>
</dbReference>
<evidence type="ECO:0000256" key="2">
    <source>
        <dbReference type="ARBA" id="ARBA00022723"/>
    </source>
</evidence>
<organism evidence="8 9">
    <name type="scientific">Cylindrospermum stagnale PCC 7417</name>
    <dbReference type="NCBI Taxonomy" id="56107"/>
    <lineage>
        <taxon>Bacteria</taxon>
        <taxon>Bacillati</taxon>
        <taxon>Cyanobacteriota</taxon>
        <taxon>Cyanophyceae</taxon>
        <taxon>Nostocales</taxon>
        <taxon>Nostocaceae</taxon>
        <taxon>Cylindrospermum</taxon>
    </lineage>
</organism>
<keyword evidence="3 5" id="KW-0862">Zinc</keyword>
<protein>
    <submittedName>
        <fullName evidence="8">Theronine dehydrogenase-like Zn-dependent dehydrogenase</fullName>
    </submittedName>
</protein>
<accession>K9WXX8</accession>
<evidence type="ECO:0000313" key="8">
    <source>
        <dbReference type="EMBL" id="AFZ24651.1"/>
    </source>
</evidence>
<dbReference type="InterPro" id="IPR013149">
    <property type="entry name" value="ADH-like_C"/>
</dbReference>
<comment type="similarity">
    <text evidence="5">Belongs to the zinc-containing alcohol dehydrogenase family.</text>
</comment>
<dbReference type="InterPro" id="IPR013154">
    <property type="entry name" value="ADH-like_N"/>
</dbReference>